<dbReference type="GO" id="GO:0043565">
    <property type="term" value="F:sequence-specific DNA binding"/>
    <property type="evidence" value="ECO:0007669"/>
    <property type="project" value="InterPro"/>
</dbReference>
<dbReference type="InterPro" id="IPR037923">
    <property type="entry name" value="HTH-like"/>
</dbReference>
<dbReference type="AlphaFoldDB" id="A0A2T0MBK3"/>
<keyword evidence="1" id="KW-0805">Transcription regulation</keyword>
<sequence>MKIDGIHTLATIQEYFDFINFKCPVFDGFAIGRLEDSAKVIPQRMPPYRKRFYKIMLILSGGIEMRNNQDNAHLETNTLFFSGDGHIQSWESIAPMSGYVIYFTSDFYSVVHKKNKLHSDFPFFTHNASMSIKITPEESQHLQQTCENIISLSKQTLSNKEDIFRSYLNIVLLESKNLYEEKLGTSSVVQDSDKRILNSYNQLIEQQYGTDKENVLKSVREFAESLAIHPTHLNYVVKSLTGNTALQLVHNRRLQEAKSLLLQTSKTVSEIAYDLHFDNPTHFVRFVKKKTGKTPLQLRTA</sequence>
<proteinExistence type="predicted"/>
<evidence type="ECO:0000256" key="2">
    <source>
        <dbReference type="ARBA" id="ARBA00023125"/>
    </source>
</evidence>
<reference evidence="5 6" key="1">
    <citation type="submission" date="2018-03" db="EMBL/GenBank/DDBJ databases">
        <title>Genomic Encyclopedia of Archaeal and Bacterial Type Strains, Phase II (KMG-II): from individual species to whole genera.</title>
        <authorList>
            <person name="Goeker M."/>
        </authorList>
    </citation>
    <scope>NUCLEOTIDE SEQUENCE [LARGE SCALE GENOMIC DNA]</scope>
    <source>
        <strain evidence="5 6">DSM 25027</strain>
    </source>
</reference>
<dbReference type="SMART" id="SM00342">
    <property type="entry name" value="HTH_ARAC"/>
    <property type="match status" value="1"/>
</dbReference>
<dbReference type="InterPro" id="IPR009057">
    <property type="entry name" value="Homeodomain-like_sf"/>
</dbReference>
<comment type="caution">
    <text evidence="5">The sequence shown here is derived from an EMBL/GenBank/DDBJ whole genome shotgun (WGS) entry which is preliminary data.</text>
</comment>
<evidence type="ECO:0000313" key="5">
    <source>
        <dbReference type="EMBL" id="PRX54855.1"/>
    </source>
</evidence>
<organism evidence="5 6">
    <name type="scientific">Flagellimonas meridianipacifica</name>
    <dbReference type="NCBI Taxonomy" id="1080225"/>
    <lineage>
        <taxon>Bacteria</taxon>
        <taxon>Pseudomonadati</taxon>
        <taxon>Bacteroidota</taxon>
        <taxon>Flavobacteriia</taxon>
        <taxon>Flavobacteriales</taxon>
        <taxon>Flavobacteriaceae</taxon>
        <taxon>Flagellimonas</taxon>
    </lineage>
</organism>
<dbReference type="PROSITE" id="PS01124">
    <property type="entry name" value="HTH_ARAC_FAMILY_2"/>
    <property type="match status" value="1"/>
</dbReference>
<dbReference type="OrthoDB" id="1096411at2"/>
<evidence type="ECO:0000256" key="1">
    <source>
        <dbReference type="ARBA" id="ARBA00023015"/>
    </source>
</evidence>
<dbReference type="GO" id="GO:0003700">
    <property type="term" value="F:DNA-binding transcription factor activity"/>
    <property type="evidence" value="ECO:0007669"/>
    <property type="project" value="InterPro"/>
</dbReference>
<protein>
    <submittedName>
        <fullName evidence="5">Helix-turn-helix protein</fullName>
    </submittedName>
</protein>
<gene>
    <name evidence="5" type="ORF">CLV81_3259</name>
</gene>
<dbReference type="Proteomes" id="UP000237640">
    <property type="component" value="Unassembled WGS sequence"/>
</dbReference>
<dbReference type="RefSeq" id="WP_106146297.1">
    <property type="nucleotide sequence ID" value="NZ_PVYX01000002.1"/>
</dbReference>
<dbReference type="Pfam" id="PF12833">
    <property type="entry name" value="HTH_18"/>
    <property type="match status" value="1"/>
</dbReference>
<keyword evidence="2" id="KW-0238">DNA-binding</keyword>
<dbReference type="PANTHER" id="PTHR43280">
    <property type="entry name" value="ARAC-FAMILY TRANSCRIPTIONAL REGULATOR"/>
    <property type="match status" value="1"/>
</dbReference>
<dbReference type="Gene3D" id="1.10.10.60">
    <property type="entry name" value="Homeodomain-like"/>
    <property type="match status" value="1"/>
</dbReference>
<dbReference type="SUPFAM" id="SSF51215">
    <property type="entry name" value="Regulatory protein AraC"/>
    <property type="match status" value="1"/>
</dbReference>
<evidence type="ECO:0000259" key="4">
    <source>
        <dbReference type="PROSITE" id="PS01124"/>
    </source>
</evidence>
<dbReference type="PANTHER" id="PTHR43280:SF32">
    <property type="entry name" value="TRANSCRIPTIONAL REGULATORY PROTEIN"/>
    <property type="match status" value="1"/>
</dbReference>
<accession>A0A2T0MBK3</accession>
<keyword evidence="6" id="KW-1185">Reference proteome</keyword>
<dbReference type="SUPFAM" id="SSF46689">
    <property type="entry name" value="Homeodomain-like"/>
    <property type="match status" value="1"/>
</dbReference>
<evidence type="ECO:0000256" key="3">
    <source>
        <dbReference type="ARBA" id="ARBA00023163"/>
    </source>
</evidence>
<keyword evidence="3" id="KW-0804">Transcription</keyword>
<name>A0A2T0MBK3_9FLAO</name>
<feature type="domain" description="HTH araC/xylS-type" evidence="4">
    <location>
        <begin position="198"/>
        <end position="301"/>
    </location>
</feature>
<dbReference type="InterPro" id="IPR018060">
    <property type="entry name" value="HTH_AraC"/>
</dbReference>
<dbReference type="EMBL" id="PVYX01000002">
    <property type="protein sequence ID" value="PRX54855.1"/>
    <property type="molecule type" value="Genomic_DNA"/>
</dbReference>
<evidence type="ECO:0000313" key="6">
    <source>
        <dbReference type="Proteomes" id="UP000237640"/>
    </source>
</evidence>